<dbReference type="InterPro" id="IPR002052">
    <property type="entry name" value="DNA_methylase_N6_adenine_CS"/>
</dbReference>
<keyword evidence="5 8" id="KW-0949">S-adenosyl-L-methionine</keyword>
<keyword evidence="3 8" id="KW-0489">Methyltransferase</keyword>
<evidence type="ECO:0000256" key="1">
    <source>
        <dbReference type="ARBA" id="ARBA00006594"/>
    </source>
</evidence>
<feature type="binding site" evidence="7">
    <location>
        <position position="180"/>
    </location>
    <ligand>
        <name>S-adenosyl-L-methionine</name>
        <dbReference type="ChEBI" id="CHEBI:59789"/>
    </ligand>
</feature>
<feature type="binding site" evidence="7">
    <location>
        <position position="54"/>
    </location>
    <ligand>
        <name>S-adenosyl-L-methionine</name>
        <dbReference type="ChEBI" id="CHEBI:59789"/>
    </ligand>
</feature>
<dbReference type="GO" id="GO:1904047">
    <property type="term" value="F:S-adenosyl-L-methionine binding"/>
    <property type="evidence" value="ECO:0007669"/>
    <property type="project" value="TreeGrafter"/>
</dbReference>
<evidence type="ECO:0000256" key="2">
    <source>
        <dbReference type="ARBA" id="ARBA00011900"/>
    </source>
</evidence>
<dbReference type="GO" id="GO:0043565">
    <property type="term" value="F:sequence-specific DNA binding"/>
    <property type="evidence" value="ECO:0007669"/>
    <property type="project" value="TreeGrafter"/>
</dbReference>
<dbReference type="GO" id="GO:0009307">
    <property type="term" value="P:DNA restriction-modification system"/>
    <property type="evidence" value="ECO:0007669"/>
    <property type="project" value="InterPro"/>
</dbReference>
<sequence>MKTKPKLLKWAGSKSQVSDRISPYLSFDQVYIEPFCGSAFFFFDNSPSVSYLNDLNSDLISFFTHTRELPDEVWSYYDAIPVEEDAFYDARAKYNELSDCPEKAGHFVYLNHFCFNGLYRTNKAGQFNTPYGGRQKPKKKLSKNDFRQFSQALKPAHLTSKDFEDFLDQLKPDNACIYMDPPYFTNDERVFGEYGPNTFKNKDLERLFEVSLRLASRNKIVVSYKNCSEFSDIFQEYIVGDISVTRNVGGFAGRRKSEKELVAVLGG</sequence>
<dbReference type="Gene3D" id="1.10.1020.10">
    <property type="entry name" value="Adenine-specific Methyltransferase, Domain 2"/>
    <property type="match status" value="1"/>
</dbReference>
<dbReference type="Proteomes" id="UP000193224">
    <property type="component" value="Unassembled WGS sequence"/>
</dbReference>
<evidence type="ECO:0000256" key="3">
    <source>
        <dbReference type="ARBA" id="ARBA00022603"/>
    </source>
</evidence>
<evidence type="ECO:0000256" key="8">
    <source>
        <dbReference type="RuleBase" id="RU361257"/>
    </source>
</evidence>
<organism evidence="9 10">
    <name type="scientific">Roseovarius aestuarii</name>
    <dbReference type="NCBI Taxonomy" id="475083"/>
    <lineage>
        <taxon>Bacteria</taxon>
        <taxon>Pseudomonadati</taxon>
        <taxon>Pseudomonadota</taxon>
        <taxon>Alphaproteobacteria</taxon>
        <taxon>Rhodobacterales</taxon>
        <taxon>Roseobacteraceae</taxon>
        <taxon>Roseovarius</taxon>
    </lineage>
</organism>
<dbReference type="EC" id="2.1.1.72" evidence="2 8"/>
<dbReference type="PRINTS" id="PR00505">
    <property type="entry name" value="D12N6MTFRASE"/>
</dbReference>
<keyword evidence="10" id="KW-1185">Reference proteome</keyword>
<feature type="binding site" evidence="7">
    <location>
        <position position="14"/>
    </location>
    <ligand>
        <name>S-adenosyl-L-methionine</name>
        <dbReference type="ChEBI" id="CHEBI:59789"/>
    </ligand>
</feature>
<accession>A0A1X7BWX1</accession>
<comment type="similarity">
    <text evidence="1 8">Belongs to the N(4)/N(6)-methyltransferase family.</text>
</comment>
<dbReference type="NCBIfam" id="TIGR00571">
    <property type="entry name" value="dam"/>
    <property type="match status" value="1"/>
</dbReference>
<evidence type="ECO:0000313" key="9">
    <source>
        <dbReference type="EMBL" id="SMC14015.1"/>
    </source>
</evidence>
<evidence type="ECO:0000256" key="7">
    <source>
        <dbReference type="PIRSR" id="PIRSR000398-1"/>
    </source>
</evidence>
<dbReference type="EMBL" id="FWXB01000019">
    <property type="protein sequence ID" value="SMC14015.1"/>
    <property type="molecule type" value="Genomic_DNA"/>
</dbReference>
<dbReference type="Pfam" id="PF02086">
    <property type="entry name" value="MethyltransfD12"/>
    <property type="match status" value="1"/>
</dbReference>
<proteinExistence type="inferred from homology"/>
<gene>
    <name evidence="9" type="primary">dam</name>
    <name evidence="9" type="ORF">ROA7745_03877</name>
</gene>
<reference evidence="9 10" key="1">
    <citation type="submission" date="2017-03" db="EMBL/GenBank/DDBJ databases">
        <authorList>
            <person name="Afonso C.L."/>
            <person name="Miller P.J."/>
            <person name="Scott M.A."/>
            <person name="Spackman E."/>
            <person name="Goraichik I."/>
            <person name="Dimitrov K.M."/>
            <person name="Suarez D.L."/>
            <person name="Swayne D.E."/>
        </authorList>
    </citation>
    <scope>NUCLEOTIDE SEQUENCE [LARGE SCALE GENOMIC DNA]</scope>
    <source>
        <strain evidence="9 10">CECT 7745</strain>
    </source>
</reference>
<dbReference type="AlphaFoldDB" id="A0A1X7BWX1"/>
<dbReference type="PANTHER" id="PTHR30481">
    <property type="entry name" value="DNA ADENINE METHYLASE"/>
    <property type="match status" value="1"/>
</dbReference>
<dbReference type="PROSITE" id="PS00092">
    <property type="entry name" value="N6_MTASE"/>
    <property type="match status" value="1"/>
</dbReference>
<dbReference type="GO" id="GO:0032259">
    <property type="term" value="P:methylation"/>
    <property type="evidence" value="ECO:0007669"/>
    <property type="project" value="UniProtKB-KW"/>
</dbReference>
<dbReference type="InterPro" id="IPR023095">
    <property type="entry name" value="Ade_MeTrfase_dom_2"/>
</dbReference>
<dbReference type="InterPro" id="IPR012263">
    <property type="entry name" value="M_m6A_EcoRV"/>
</dbReference>
<dbReference type="RefSeq" id="WP_085801936.1">
    <property type="nucleotide sequence ID" value="NZ_FWXB01000019.1"/>
</dbReference>
<name>A0A1X7BWX1_9RHOB</name>
<dbReference type="OrthoDB" id="9805629at2"/>
<dbReference type="SUPFAM" id="SSF53335">
    <property type="entry name" value="S-adenosyl-L-methionine-dependent methyltransferases"/>
    <property type="match status" value="1"/>
</dbReference>
<dbReference type="InterPro" id="IPR012327">
    <property type="entry name" value="MeTrfase_D12"/>
</dbReference>
<evidence type="ECO:0000256" key="6">
    <source>
        <dbReference type="ARBA" id="ARBA00047942"/>
    </source>
</evidence>
<protein>
    <recommendedName>
        <fullName evidence="2 8">Site-specific DNA-methyltransferase (adenine-specific)</fullName>
        <ecNumber evidence="2 8">2.1.1.72</ecNumber>
    </recommendedName>
</protein>
<dbReference type="Gene3D" id="3.40.50.150">
    <property type="entry name" value="Vaccinia Virus protein VP39"/>
    <property type="match status" value="1"/>
</dbReference>
<evidence type="ECO:0000256" key="4">
    <source>
        <dbReference type="ARBA" id="ARBA00022679"/>
    </source>
</evidence>
<evidence type="ECO:0000313" key="10">
    <source>
        <dbReference type="Proteomes" id="UP000193224"/>
    </source>
</evidence>
<dbReference type="PIRSF" id="PIRSF000398">
    <property type="entry name" value="M_m6A_EcoRV"/>
    <property type="match status" value="1"/>
</dbReference>
<feature type="binding site" evidence="7">
    <location>
        <position position="10"/>
    </location>
    <ligand>
        <name>S-adenosyl-L-methionine</name>
        <dbReference type="ChEBI" id="CHEBI:59789"/>
    </ligand>
</feature>
<keyword evidence="4 8" id="KW-0808">Transferase</keyword>
<comment type="catalytic activity">
    <reaction evidence="6 8">
        <text>a 2'-deoxyadenosine in DNA + S-adenosyl-L-methionine = an N(6)-methyl-2'-deoxyadenosine in DNA + S-adenosyl-L-homocysteine + H(+)</text>
        <dbReference type="Rhea" id="RHEA:15197"/>
        <dbReference type="Rhea" id="RHEA-COMP:12418"/>
        <dbReference type="Rhea" id="RHEA-COMP:12419"/>
        <dbReference type="ChEBI" id="CHEBI:15378"/>
        <dbReference type="ChEBI" id="CHEBI:57856"/>
        <dbReference type="ChEBI" id="CHEBI:59789"/>
        <dbReference type="ChEBI" id="CHEBI:90615"/>
        <dbReference type="ChEBI" id="CHEBI:90616"/>
        <dbReference type="EC" id="2.1.1.72"/>
    </reaction>
</comment>
<evidence type="ECO:0000256" key="5">
    <source>
        <dbReference type="ARBA" id="ARBA00022691"/>
    </source>
</evidence>
<dbReference type="InterPro" id="IPR029063">
    <property type="entry name" value="SAM-dependent_MTases_sf"/>
</dbReference>
<dbReference type="GO" id="GO:0006298">
    <property type="term" value="P:mismatch repair"/>
    <property type="evidence" value="ECO:0007669"/>
    <property type="project" value="TreeGrafter"/>
</dbReference>
<dbReference type="GO" id="GO:0009007">
    <property type="term" value="F:site-specific DNA-methyltransferase (adenine-specific) activity"/>
    <property type="evidence" value="ECO:0007669"/>
    <property type="project" value="UniProtKB-UniRule"/>
</dbReference>